<dbReference type="SUPFAM" id="SSF53448">
    <property type="entry name" value="Nucleotide-diphospho-sugar transferases"/>
    <property type="match status" value="1"/>
</dbReference>
<dbReference type="OrthoDB" id="5470224at2"/>
<keyword evidence="2" id="KW-1185">Reference proteome</keyword>
<dbReference type="eggNOG" id="COG1216">
    <property type="taxonomic scope" value="Bacteria"/>
</dbReference>
<protein>
    <recommendedName>
        <fullName evidence="3">Glycosyltransferase, GT2 family</fullName>
    </recommendedName>
</protein>
<dbReference type="RefSeq" id="WP_015850779.1">
    <property type="nucleotide sequence ID" value="NC_012881.1"/>
</dbReference>
<evidence type="ECO:0000313" key="1">
    <source>
        <dbReference type="EMBL" id="ACS78960.1"/>
    </source>
</evidence>
<reference evidence="1 2" key="1">
    <citation type="submission" date="2009-06" db="EMBL/GenBank/DDBJ databases">
        <title>Complete sequence of Desulfovibrio salexigens DSM 2638.</title>
        <authorList>
            <consortium name="US DOE Joint Genome Institute"/>
            <person name="Lucas S."/>
            <person name="Copeland A."/>
            <person name="Lapidus A."/>
            <person name="Glavina del Rio T."/>
            <person name="Tice H."/>
            <person name="Bruce D."/>
            <person name="Goodwin L."/>
            <person name="Pitluck S."/>
            <person name="Munk A.C."/>
            <person name="Brettin T."/>
            <person name="Detter J.C."/>
            <person name="Han C."/>
            <person name="Tapia R."/>
            <person name="Larimer F."/>
            <person name="Land M."/>
            <person name="Hauser L."/>
            <person name="Kyrpides N."/>
            <person name="Anderson I."/>
            <person name="Wall J.D."/>
            <person name="Arkin A.P."/>
            <person name="Dehal P."/>
            <person name="Chivian D."/>
            <person name="Giles B."/>
            <person name="Hazen T.C."/>
        </authorList>
    </citation>
    <scope>NUCLEOTIDE SEQUENCE [LARGE SCALE GENOMIC DNA]</scope>
    <source>
        <strain evidence="2">ATCC 14822 / DSM 2638 / NCIMB 8403 / VKM B-1763</strain>
    </source>
</reference>
<dbReference type="KEGG" id="dsa:Desal_0894"/>
<organism evidence="1 2">
    <name type="scientific">Maridesulfovibrio salexigens (strain ATCC 14822 / DSM 2638 / NCIMB 8403 / VKM B-1763)</name>
    <name type="common">Desulfovibrio salexigens</name>
    <dbReference type="NCBI Taxonomy" id="526222"/>
    <lineage>
        <taxon>Bacteria</taxon>
        <taxon>Pseudomonadati</taxon>
        <taxon>Thermodesulfobacteriota</taxon>
        <taxon>Desulfovibrionia</taxon>
        <taxon>Desulfovibrionales</taxon>
        <taxon>Desulfovibrionaceae</taxon>
        <taxon>Maridesulfovibrio</taxon>
    </lineage>
</organism>
<dbReference type="AlphaFoldDB" id="C6BZQ3"/>
<name>C6BZQ3_MARSD</name>
<accession>C6BZQ3</accession>
<dbReference type="STRING" id="526222.Desal_0894"/>
<sequence>MADRRLALVILHYGDPALTTRVKEQLEQSDPKWAEHLYVLDNHAPEPFSGAWRRLDENLYWAGALDYCLKEFQSRGYTHLWFLNNDIWFGSKPPHILKAWKRLEQLDAKIGPVGVYSPATHRSPYHPQMIEKPGMQYSIVPYIDGISPLFNFECLNKIGGLDYEGNIYGYGVDVWNSMALHRAGFPVVVDHQVTIRHIYHSTAKKVEGFLATAAEAQHNYMAVRLGDNYEEVLKRELASCRDFRSF</sequence>
<dbReference type="InterPro" id="IPR029044">
    <property type="entry name" value="Nucleotide-diphossugar_trans"/>
</dbReference>
<dbReference type="EMBL" id="CP001649">
    <property type="protein sequence ID" value="ACS78960.1"/>
    <property type="molecule type" value="Genomic_DNA"/>
</dbReference>
<evidence type="ECO:0000313" key="2">
    <source>
        <dbReference type="Proteomes" id="UP000002601"/>
    </source>
</evidence>
<evidence type="ECO:0008006" key="3">
    <source>
        <dbReference type="Google" id="ProtNLM"/>
    </source>
</evidence>
<gene>
    <name evidence="1" type="ordered locus">Desal_0894</name>
</gene>
<proteinExistence type="predicted"/>
<dbReference type="Gene3D" id="3.90.550.10">
    <property type="entry name" value="Spore Coat Polysaccharide Biosynthesis Protein SpsA, Chain A"/>
    <property type="match status" value="1"/>
</dbReference>
<dbReference type="HOGENOM" id="CLU_1127969_0_0_7"/>
<dbReference type="Proteomes" id="UP000002601">
    <property type="component" value="Chromosome"/>
</dbReference>